<sequence length="394" mass="45690">MILKLFFWLLLFLLFYTFVGYALVLYVAVQLRKLFLGKKKKNTNDYEPEVCLFVTAYNEKDYVAQKVENSFQLDYPKNKVQYIWVTDGSDDGTPEILKNYSNLEVYHQPERRGKMNAMNRGMQFVKAPVVIFSDTNTLLSKNTVRSIVAEFANPETGCVAGEKRIIEKPSDAAAAAGEGLYWKFESWVKKLDAELNSAVGAVGELFAIRRELFEEVETDTILDDFIISLRIALRGYKISYTPDAYAEETASLNVKEELKRKIRIAAGGIQALFRLKSLLNPFQHGVLSWQYVSHKVLRWTIAPLSLFLLFVFNAFIVWQNNAWSQPDFYTLFFWFQVLCYLLAAIGWYFENRKIRFKILFIPYYFLSINYAALRGILRYFRGGQPAGWEKSKRA</sequence>
<dbReference type="InterPro" id="IPR001173">
    <property type="entry name" value="Glyco_trans_2-like"/>
</dbReference>
<dbReference type="PANTHER" id="PTHR43630">
    <property type="entry name" value="POLY-BETA-1,6-N-ACETYL-D-GLUCOSAMINE SYNTHASE"/>
    <property type="match status" value="1"/>
</dbReference>
<evidence type="ECO:0000313" key="7">
    <source>
        <dbReference type="Proteomes" id="UP000184050"/>
    </source>
</evidence>
<reference evidence="6 7" key="1">
    <citation type="submission" date="2016-11" db="EMBL/GenBank/DDBJ databases">
        <authorList>
            <person name="Jaros S."/>
            <person name="Januszkiewicz K."/>
            <person name="Wedrychowicz H."/>
        </authorList>
    </citation>
    <scope>NUCLEOTIDE SEQUENCE [LARGE SCALE GENOMIC DNA]</scope>
    <source>
        <strain evidence="6 7">DSM 27063</strain>
    </source>
</reference>
<keyword evidence="4" id="KW-0472">Membrane</keyword>
<evidence type="ECO:0000256" key="3">
    <source>
        <dbReference type="ARBA" id="ARBA00022679"/>
    </source>
</evidence>
<keyword evidence="3 6" id="KW-0808">Transferase</keyword>
<organism evidence="6 7">
    <name type="scientific">Tangfeifania diversioriginum</name>
    <dbReference type="NCBI Taxonomy" id="1168035"/>
    <lineage>
        <taxon>Bacteria</taxon>
        <taxon>Pseudomonadati</taxon>
        <taxon>Bacteroidota</taxon>
        <taxon>Bacteroidia</taxon>
        <taxon>Marinilabiliales</taxon>
        <taxon>Prolixibacteraceae</taxon>
        <taxon>Tangfeifania</taxon>
    </lineage>
</organism>
<dbReference type="SUPFAM" id="SSF53448">
    <property type="entry name" value="Nucleotide-diphospho-sugar transferases"/>
    <property type="match status" value="1"/>
</dbReference>
<feature type="transmembrane region" description="Helical" evidence="4">
    <location>
        <begin position="296"/>
        <end position="316"/>
    </location>
</feature>
<dbReference type="EMBL" id="FQZE01000012">
    <property type="protein sequence ID" value="SHJ16766.1"/>
    <property type="molecule type" value="Genomic_DNA"/>
</dbReference>
<feature type="domain" description="Glycosyltransferase 2-like" evidence="5">
    <location>
        <begin position="52"/>
        <end position="216"/>
    </location>
</feature>
<accession>A0A1M6H3T0</accession>
<evidence type="ECO:0000256" key="4">
    <source>
        <dbReference type="SAM" id="Phobius"/>
    </source>
</evidence>
<dbReference type="RefSeq" id="WP_073168775.1">
    <property type="nucleotide sequence ID" value="NZ_FQZE01000012.1"/>
</dbReference>
<dbReference type="GO" id="GO:0016757">
    <property type="term" value="F:glycosyltransferase activity"/>
    <property type="evidence" value="ECO:0007669"/>
    <property type="project" value="UniProtKB-KW"/>
</dbReference>
<gene>
    <name evidence="6" type="ORF">SAMN05444280_11270</name>
</gene>
<keyword evidence="4" id="KW-1133">Transmembrane helix</keyword>
<dbReference type="PANTHER" id="PTHR43630:SF1">
    <property type="entry name" value="POLY-BETA-1,6-N-ACETYL-D-GLUCOSAMINE SYNTHASE"/>
    <property type="match status" value="1"/>
</dbReference>
<dbReference type="Pfam" id="PF00535">
    <property type="entry name" value="Glycos_transf_2"/>
    <property type="match status" value="1"/>
</dbReference>
<keyword evidence="4" id="KW-0812">Transmembrane</keyword>
<evidence type="ECO:0000256" key="1">
    <source>
        <dbReference type="ARBA" id="ARBA00006739"/>
    </source>
</evidence>
<evidence type="ECO:0000256" key="2">
    <source>
        <dbReference type="ARBA" id="ARBA00022676"/>
    </source>
</evidence>
<keyword evidence="7" id="KW-1185">Reference proteome</keyword>
<dbReference type="AlphaFoldDB" id="A0A1M6H3T0"/>
<feature type="transmembrane region" description="Helical" evidence="4">
    <location>
        <begin position="328"/>
        <end position="349"/>
    </location>
</feature>
<feature type="transmembrane region" description="Helical" evidence="4">
    <location>
        <begin position="361"/>
        <end position="380"/>
    </location>
</feature>
<dbReference type="STRING" id="1168035.SAMN05444280_11270"/>
<dbReference type="Gene3D" id="3.90.550.10">
    <property type="entry name" value="Spore Coat Polysaccharide Biosynthesis Protein SpsA, Chain A"/>
    <property type="match status" value="1"/>
</dbReference>
<comment type="similarity">
    <text evidence="1">Belongs to the glycosyltransferase 2 family.</text>
</comment>
<proteinExistence type="inferred from homology"/>
<dbReference type="Proteomes" id="UP000184050">
    <property type="component" value="Unassembled WGS sequence"/>
</dbReference>
<protein>
    <submittedName>
        <fullName evidence="6">Glycosyltransferase, catalytic subunit of cellulose synthase and poly-beta-1,6-N-acetylglucosamine synthase</fullName>
    </submittedName>
</protein>
<keyword evidence="2" id="KW-0328">Glycosyltransferase</keyword>
<evidence type="ECO:0000313" key="6">
    <source>
        <dbReference type="EMBL" id="SHJ16766.1"/>
    </source>
</evidence>
<name>A0A1M6H3T0_9BACT</name>
<dbReference type="InterPro" id="IPR029044">
    <property type="entry name" value="Nucleotide-diphossugar_trans"/>
</dbReference>
<feature type="transmembrane region" description="Helical" evidence="4">
    <location>
        <begin position="6"/>
        <end position="29"/>
    </location>
</feature>
<dbReference type="CDD" id="cd06439">
    <property type="entry name" value="CESA_like_1"/>
    <property type="match status" value="1"/>
</dbReference>
<evidence type="ECO:0000259" key="5">
    <source>
        <dbReference type="Pfam" id="PF00535"/>
    </source>
</evidence>
<dbReference type="OrthoDB" id="9766971at2"/>